<dbReference type="Proteomes" id="UP001055811">
    <property type="component" value="Linkage Group LG03"/>
</dbReference>
<gene>
    <name evidence="1" type="ORF">L2E82_19346</name>
</gene>
<evidence type="ECO:0000313" key="1">
    <source>
        <dbReference type="EMBL" id="KAI3768558.1"/>
    </source>
</evidence>
<accession>A0ACB9FCP6</accession>
<organism evidence="1 2">
    <name type="scientific">Cichorium intybus</name>
    <name type="common">Chicory</name>
    <dbReference type="NCBI Taxonomy" id="13427"/>
    <lineage>
        <taxon>Eukaryota</taxon>
        <taxon>Viridiplantae</taxon>
        <taxon>Streptophyta</taxon>
        <taxon>Embryophyta</taxon>
        <taxon>Tracheophyta</taxon>
        <taxon>Spermatophyta</taxon>
        <taxon>Magnoliopsida</taxon>
        <taxon>eudicotyledons</taxon>
        <taxon>Gunneridae</taxon>
        <taxon>Pentapetalae</taxon>
        <taxon>asterids</taxon>
        <taxon>campanulids</taxon>
        <taxon>Asterales</taxon>
        <taxon>Asteraceae</taxon>
        <taxon>Cichorioideae</taxon>
        <taxon>Cichorieae</taxon>
        <taxon>Cichoriinae</taxon>
        <taxon>Cichorium</taxon>
    </lineage>
</organism>
<comment type="caution">
    <text evidence="1">The sequence shown here is derived from an EMBL/GenBank/DDBJ whole genome shotgun (WGS) entry which is preliminary data.</text>
</comment>
<dbReference type="EMBL" id="CM042011">
    <property type="protein sequence ID" value="KAI3768558.1"/>
    <property type="molecule type" value="Genomic_DNA"/>
</dbReference>
<reference evidence="2" key="1">
    <citation type="journal article" date="2022" name="Mol. Ecol. Resour.">
        <title>The genomes of chicory, endive, great burdock and yacon provide insights into Asteraceae palaeo-polyploidization history and plant inulin production.</title>
        <authorList>
            <person name="Fan W."/>
            <person name="Wang S."/>
            <person name="Wang H."/>
            <person name="Wang A."/>
            <person name="Jiang F."/>
            <person name="Liu H."/>
            <person name="Zhao H."/>
            <person name="Xu D."/>
            <person name="Zhang Y."/>
        </authorList>
    </citation>
    <scope>NUCLEOTIDE SEQUENCE [LARGE SCALE GENOMIC DNA]</scope>
    <source>
        <strain evidence="2">cv. Punajuju</strain>
    </source>
</reference>
<evidence type="ECO:0000313" key="2">
    <source>
        <dbReference type="Proteomes" id="UP001055811"/>
    </source>
</evidence>
<proteinExistence type="predicted"/>
<reference evidence="1 2" key="2">
    <citation type="journal article" date="2022" name="Mol. Ecol. Resour.">
        <title>The genomes of chicory, endive, great burdock and yacon provide insights into Asteraceae paleo-polyploidization history and plant inulin production.</title>
        <authorList>
            <person name="Fan W."/>
            <person name="Wang S."/>
            <person name="Wang H."/>
            <person name="Wang A."/>
            <person name="Jiang F."/>
            <person name="Liu H."/>
            <person name="Zhao H."/>
            <person name="Xu D."/>
            <person name="Zhang Y."/>
        </authorList>
    </citation>
    <scope>NUCLEOTIDE SEQUENCE [LARGE SCALE GENOMIC DNA]</scope>
    <source>
        <strain evidence="2">cv. Punajuju</strain>
        <tissue evidence="1">Leaves</tissue>
    </source>
</reference>
<protein>
    <submittedName>
        <fullName evidence="1">Uncharacterized protein</fullName>
    </submittedName>
</protein>
<sequence length="536" mass="61585">MRTWKKDGLRSSNNHSNNGTEVGDLHEEHHSNNHRKVSKDDPYNHLYEFLVIANANTPRNTNSDIFRLRLFPFTLKEKAKYWFTSLPPNSITTWDQLKVKFLQEFYPARMNETHQAMKNALSSGTFMWQEPEDAWRFLEQLSLGSKSGARIFHNTPRPFRNNQQREVRQPPMRQQHVQPALPAGNMNIGMQEIFGMLVKLQEVEDANSQAKLGEFLIKLEKDRELEKSQPPKVQVNEVITLRSGKKVDNKKREKEGQVQKKKKPASTWEKGETSGTAPFPAALEKPERRPYRKKGPQAEDIWDLFSQIKVNIPLVKLIKEVPAYAKFLKDMCIHKKHILSHLPKRINLPENVSSIIMNTLPSKLKDPGVPLVLVDLGNVHIKKALLDLGASVNILLGQLFDKYEFGTLRPTDVILQLADKSTKIPRGMLSDVIIKVRDFYYPTDFLVLDTRQAANREQPTIILGRPFLATANANIDCRTGEMGISFGHWQTKINIFNAKGSTMEDEECYQVDIIDELVQQYTPEVLQQEVMDIQEE</sequence>
<name>A0ACB9FCP6_CICIN</name>
<keyword evidence="2" id="KW-1185">Reference proteome</keyword>